<evidence type="ECO:0000259" key="7">
    <source>
        <dbReference type="Pfam" id="PF00535"/>
    </source>
</evidence>
<proteinExistence type="inferred from homology"/>
<dbReference type="InterPro" id="IPR029044">
    <property type="entry name" value="Nucleotide-diphossugar_trans"/>
</dbReference>
<dbReference type="AlphaFoldDB" id="A0A239NPV2"/>
<sequence>MSPLLSIVVPFYNVEAYLEACLESVAQQTLSDLEVVMIDDGSTDASATIAKEFETRDPRFRLVRQENQGLGLARNAGLPHTSGRYLAFIDSDDIIPRYAFDLMVGSLEETGSDIACGAVRRIGINGLQRSAMHDDIFPIDRKGTHVREFPELLCDRTAWNKVFRRSFWDKHDFQFPAGLYEDIPVTIPAHVLASKVDVLREVVYHWRIRETGTRSITQRRTEPGNLADRIRSVRAASHFLAKHAPDLKDAYDRSALADDIRIYVNVVDQGDDAYRETFLELVNGFLDEIDPKLINDLAAIDRLKFHAVRERLMDELIDIVSFAKSNPMRHSAIQRDGGGDTWYGDYPYLGDPRFPDHLYALSDELKLQTGVDEIMWHNGRLRIEGHAYIDRMDAPGPDDSTIEVEFRKRRVVLVPKILRPKPERIRRPDVTAQSGQATACHDWSGFAVEIDPAQLGTSEGTWHIFVTVTTNGIKRRGRLTTPRGAGLWPPHREVAPGMLIKPKYTPAKELIVGVQPVRALVTDVKVDGERLLLSGRVRQADAAYVRKGKVTAAYRQGTTTVSWPMTVTNDAPSGHLGFTAVADLRQLAEGLGAGGAAASGASVTDSIEWDFSLTAKGQSKLRLAVEADLLDLRADVAGREYDVIATNYGNLTLVERAPRPTITHVEWLDGTTIRVTGTSADEGTRPDRVIMRRRRTSDVHEVPLSWDGPAFTALLNARRESGFPLPTGRWDLYVPGPHGEINMGIDRATRKALPEPRFVGVHELSIQSHRGDLLHLWIRTALSDDERGPYAQRRLQRQYYGSANTAPLRDLVVFESYFGRQYSCNPRAIFEEMRRREPGLEYVWFTAEGQFNVPEGARTVLRGTREYYELSASARIVVNNCLQMQGYAKRPGQVYLQTWHGTPYKHIGYDLVKNGRIASNTTKLSRYEEDVPLWDHLISPSPHVTGMLRQAFRYEGDVLEVGYPRNDLLFALDREERAREVRERLGVPPGRRVALYVPTWREDIWLTRGRQAELVLDTERLSAAVGDEFSILVRQHHMVADRTAGIGGDVIDVTRHPDITELYLIADVVITDYSSVMFDFAATGRPLLFFTPDLEFYQEELRGTYFDLTAEAPGPLLREVDEVAEALRDLDGVTSTHLRAYTAFQNRYCAMDVGQAAARIADRLLG</sequence>
<name>A0A239NPV2_9ACTN</name>
<dbReference type="InterPro" id="IPR001173">
    <property type="entry name" value="Glyco_trans_2-like"/>
</dbReference>
<accession>A0A239NPV2</accession>
<dbReference type="GO" id="GO:0005886">
    <property type="term" value="C:plasma membrane"/>
    <property type="evidence" value="ECO:0007669"/>
    <property type="project" value="UniProtKB-SubCell"/>
</dbReference>
<keyword evidence="9" id="KW-1185">Reference proteome</keyword>
<organism evidence="8 9">
    <name type="scientific">Actinomadura meyerae</name>
    <dbReference type="NCBI Taxonomy" id="240840"/>
    <lineage>
        <taxon>Bacteria</taxon>
        <taxon>Bacillati</taxon>
        <taxon>Actinomycetota</taxon>
        <taxon>Actinomycetes</taxon>
        <taxon>Streptosporangiales</taxon>
        <taxon>Thermomonosporaceae</taxon>
        <taxon>Actinomadura</taxon>
    </lineage>
</organism>
<dbReference type="Pfam" id="PF00535">
    <property type="entry name" value="Glycos_transf_2"/>
    <property type="match status" value="1"/>
</dbReference>
<dbReference type="PANTHER" id="PTHR37316">
    <property type="entry name" value="TEICHOIC ACID GLYCEROL-PHOSPHATE PRIMASE"/>
    <property type="match status" value="1"/>
</dbReference>
<evidence type="ECO:0000256" key="3">
    <source>
        <dbReference type="ARBA" id="ARBA00022475"/>
    </source>
</evidence>
<evidence type="ECO:0000313" key="8">
    <source>
        <dbReference type="EMBL" id="SNT56875.1"/>
    </source>
</evidence>
<dbReference type="GO" id="GO:0019350">
    <property type="term" value="P:teichoic acid biosynthetic process"/>
    <property type="evidence" value="ECO:0007669"/>
    <property type="project" value="UniProtKB-KW"/>
</dbReference>
<dbReference type="CDD" id="cd00761">
    <property type="entry name" value="Glyco_tranf_GTA_type"/>
    <property type="match status" value="1"/>
</dbReference>
<reference evidence="8 9" key="1">
    <citation type="submission" date="2017-06" db="EMBL/GenBank/DDBJ databases">
        <authorList>
            <person name="Kim H.J."/>
            <person name="Triplett B.A."/>
        </authorList>
    </citation>
    <scope>NUCLEOTIDE SEQUENCE [LARGE SCALE GENOMIC DNA]</scope>
    <source>
        <strain evidence="8 9">DSM 44715</strain>
    </source>
</reference>
<dbReference type="SUPFAM" id="SSF53448">
    <property type="entry name" value="Nucleotide-diphospho-sugar transferases"/>
    <property type="match status" value="1"/>
</dbReference>
<dbReference type="OrthoDB" id="3183633at2"/>
<feature type="domain" description="Glycosyltransferase 2-like" evidence="7">
    <location>
        <begin position="6"/>
        <end position="167"/>
    </location>
</feature>
<dbReference type="PANTHER" id="PTHR37316:SF3">
    <property type="entry name" value="TEICHOIC ACID GLYCEROL-PHOSPHATE TRANSFERASE"/>
    <property type="match status" value="1"/>
</dbReference>
<protein>
    <submittedName>
        <fullName evidence="8">CDP-glycerol:poly(Glycerophosphate) glycerophosphotransferase</fullName>
    </submittedName>
</protein>
<dbReference type="Gene3D" id="3.90.550.10">
    <property type="entry name" value="Spore Coat Polysaccharide Biosynthesis Protein SpsA, Chain A"/>
    <property type="match status" value="1"/>
</dbReference>
<dbReference type="Pfam" id="PF04464">
    <property type="entry name" value="Glyphos_transf"/>
    <property type="match status" value="1"/>
</dbReference>
<evidence type="ECO:0000256" key="1">
    <source>
        <dbReference type="ARBA" id="ARBA00004202"/>
    </source>
</evidence>
<dbReference type="GO" id="GO:0047355">
    <property type="term" value="F:CDP-glycerol glycerophosphotransferase activity"/>
    <property type="evidence" value="ECO:0007669"/>
    <property type="project" value="InterPro"/>
</dbReference>
<dbReference type="Gene3D" id="3.40.50.11820">
    <property type="match status" value="1"/>
</dbReference>
<keyword evidence="3" id="KW-1003">Cell membrane</keyword>
<keyword evidence="6" id="KW-0472">Membrane</keyword>
<dbReference type="InterPro" id="IPR043148">
    <property type="entry name" value="TagF_C"/>
</dbReference>
<evidence type="ECO:0000256" key="2">
    <source>
        <dbReference type="ARBA" id="ARBA00010488"/>
    </source>
</evidence>
<comment type="similarity">
    <text evidence="2">Belongs to the CDP-glycerol glycerophosphotransferase family.</text>
</comment>
<dbReference type="Proteomes" id="UP000198318">
    <property type="component" value="Unassembled WGS sequence"/>
</dbReference>
<evidence type="ECO:0000256" key="6">
    <source>
        <dbReference type="ARBA" id="ARBA00023136"/>
    </source>
</evidence>
<dbReference type="EMBL" id="FZOR01000046">
    <property type="protein sequence ID" value="SNT56875.1"/>
    <property type="molecule type" value="Genomic_DNA"/>
</dbReference>
<keyword evidence="4 8" id="KW-0808">Transferase</keyword>
<dbReference type="InterPro" id="IPR043149">
    <property type="entry name" value="TagF_N"/>
</dbReference>
<dbReference type="Gene3D" id="3.40.50.12580">
    <property type="match status" value="1"/>
</dbReference>
<keyword evidence="5" id="KW-0777">Teichoic acid biosynthesis</keyword>
<dbReference type="InterPro" id="IPR007554">
    <property type="entry name" value="Glycerophosphate_synth"/>
</dbReference>
<comment type="subcellular location">
    <subcellularLocation>
        <location evidence="1">Cell membrane</location>
        <topology evidence="1">Peripheral membrane protein</topology>
    </subcellularLocation>
</comment>
<dbReference type="InterPro" id="IPR051612">
    <property type="entry name" value="Teichoic_Acid_Biosynth"/>
</dbReference>
<evidence type="ECO:0000256" key="5">
    <source>
        <dbReference type="ARBA" id="ARBA00022944"/>
    </source>
</evidence>
<evidence type="ECO:0000313" key="9">
    <source>
        <dbReference type="Proteomes" id="UP000198318"/>
    </source>
</evidence>
<dbReference type="SUPFAM" id="SSF53756">
    <property type="entry name" value="UDP-Glycosyltransferase/glycogen phosphorylase"/>
    <property type="match status" value="1"/>
</dbReference>
<dbReference type="RefSeq" id="WP_089330128.1">
    <property type="nucleotide sequence ID" value="NZ_FZOR01000046.1"/>
</dbReference>
<evidence type="ECO:0000256" key="4">
    <source>
        <dbReference type="ARBA" id="ARBA00022679"/>
    </source>
</evidence>
<gene>
    <name evidence="8" type="ORF">SAMN05443665_104612</name>
</gene>